<evidence type="ECO:0000259" key="3">
    <source>
        <dbReference type="Pfam" id="PF18998"/>
    </source>
</evidence>
<dbReference type="NCBIfam" id="TIGR02167">
    <property type="entry name" value="Liste_lipo_26"/>
    <property type="match status" value="18"/>
</dbReference>
<evidence type="ECO:0000256" key="2">
    <source>
        <dbReference type="SAM" id="MobiDB-lite"/>
    </source>
</evidence>
<feature type="domain" description="Bacterial repeat" evidence="3">
    <location>
        <begin position="807"/>
        <end position="881"/>
    </location>
</feature>
<evidence type="ECO:0000256" key="1">
    <source>
        <dbReference type="ARBA" id="ARBA00022729"/>
    </source>
</evidence>
<evidence type="ECO:0000313" key="5">
    <source>
        <dbReference type="Proteomes" id="UP000664360"/>
    </source>
</evidence>
<feature type="compositionally biased region" description="Basic and acidic residues" evidence="2">
    <location>
        <begin position="98"/>
        <end position="109"/>
    </location>
</feature>
<protein>
    <recommendedName>
        <fullName evidence="3">Bacterial repeat domain-containing protein</fullName>
    </recommendedName>
</protein>
<evidence type="ECO:0000313" key="4">
    <source>
        <dbReference type="EMBL" id="WYJ80220.1"/>
    </source>
</evidence>
<proteinExistence type="predicted"/>
<accession>A0ABZ2SWV0</accession>
<dbReference type="PANTHER" id="PTHR24373">
    <property type="entry name" value="SLIT RELATED LEUCINE-RICH REPEAT NEURONAL PROTEIN"/>
    <property type="match status" value="1"/>
</dbReference>
<dbReference type="InterPro" id="IPR032675">
    <property type="entry name" value="LRR_dom_sf"/>
</dbReference>
<dbReference type="InterPro" id="IPR050328">
    <property type="entry name" value="Dev_Immune_Receptor"/>
</dbReference>
<dbReference type="InterPro" id="IPR011889">
    <property type="entry name" value="Liste_lipo_26"/>
</dbReference>
<keyword evidence="1" id="KW-0732">Signal</keyword>
<reference evidence="4 5" key="1">
    <citation type="submission" date="2021-03" db="EMBL/GenBank/DDBJ databases">
        <authorList>
            <person name="Gilmore M.S."/>
            <person name="Schwartzman J."/>
            <person name="Van Tyne D."/>
            <person name="Martin M."/>
            <person name="Earl A.M."/>
            <person name="Manson A.L."/>
            <person name="Straub T."/>
            <person name="Salamzade R."/>
            <person name="Saavedra J."/>
            <person name="Lebreton F."/>
            <person name="Prichula J."/>
            <person name="Schaufler K."/>
            <person name="Gaca A."/>
            <person name="Sgardioli B."/>
            <person name="Wagenaar J."/>
            <person name="Strong T."/>
        </authorList>
    </citation>
    <scope>NUCLEOTIDE SEQUENCE [LARGE SCALE GENOMIC DNA]</scope>
    <source>
        <strain evidence="4 5">DIV1094</strain>
    </source>
</reference>
<dbReference type="Pfam" id="PF18998">
    <property type="entry name" value="Flg_new_2"/>
    <property type="match status" value="1"/>
</dbReference>
<dbReference type="InterPro" id="IPR005046">
    <property type="entry name" value="DUF285"/>
</dbReference>
<feature type="region of interest" description="Disordered" evidence="2">
    <location>
        <begin position="92"/>
        <end position="122"/>
    </location>
</feature>
<dbReference type="SUPFAM" id="SSF52058">
    <property type="entry name" value="L domain-like"/>
    <property type="match status" value="2"/>
</dbReference>
<reference evidence="4 5" key="2">
    <citation type="submission" date="2024-03" db="EMBL/GenBank/DDBJ databases">
        <title>The Genome Sequence of Enterococcus sp. DIV1094.</title>
        <authorList>
            <consortium name="The Broad Institute Genomics Platform"/>
            <consortium name="The Broad Institute Microbial Omics Core"/>
            <consortium name="The Broad Institute Genomic Center for Infectious Diseases"/>
            <person name="Earl A."/>
            <person name="Manson A."/>
            <person name="Gilmore M."/>
            <person name="Schwartman J."/>
            <person name="Shea T."/>
            <person name="Abouelleil A."/>
            <person name="Cao P."/>
            <person name="Chapman S."/>
            <person name="Cusick C."/>
            <person name="Young S."/>
            <person name="Neafsey D."/>
            <person name="Nusbaum C."/>
            <person name="Birren B."/>
        </authorList>
    </citation>
    <scope>NUCLEOTIDE SEQUENCE [LARGE SCALE GENOMIC DNA]</scope>
    <source>
        <strain evidence="4 5">DIV1094</strain>
    </source>
</reference>
<name>A0ABZ2SWV0_9ENTE</name>
<organism evidence="4 5">
    <name type="scientific">Candidatus Enterococcus mangumiae</name>
    <dbReference type="NCBI Taxonomy" id="2230878"/>
    <lineage>
        <taxon>Bacteria</taxon>
        <taxon>Bacillati</taxon>
        <taxon>Bacillota</taxon>
        <taxon>Bacilli</taxon>
        <taxon>Lactobacillales</taxon>
        <taxon>Enterococcaceae</taxon>
        <taxon>Enterococcus</taxon>
    </lineage>
</organism>
<sequence length="1007" mass="112252">MWRIRLVNMLSIIVLLGGVAVFPTSAQLMSNNIYEEDRYLDGNEISLFDIGETIDSMDIPKVLEEDKKLQVEDDPLWIDETLDTEEYIELPGLEQDQEEQKQVEEKEQQENGTQLDDEPTKIESGLMTEVIFEEVQDEGIARVLTPEARTLFSGQLGSIPWVVDSQGTLILGSGVFDEANNIGGRYAATDYFNHPMYSHAITRVQLTGPIVLRGRNGSLNMNGDIRRGFFTDLTNVTEIEGIEFLDTSELSEMAYMFANMSALTSLDVSSLDTRNVWTMHGMFENMSSVTELDVSSFDTSNLLYMARMFRGTINLTKLDMSGLDTSNVTDMRLMFADVSSIAELDVSGFDTSNVTDMAGMFRGTINLTKLDMSGLDTSNVTDMRSMFADVRSITELDVSGFDTSKVTDMAGMFHSMRSITELDVSGFDTSKVTDMSFMFNYASSVTELDVSDFDTSSVTDMQLMFRNANNVTELNVSGFDTSSVVNMNHMFLNVRSITELDVSHFDTSEVRNMFGMFDGIISVTKLDVSGFNTRNVTNMSFMFMEMSALTELDLSNFDTRNVTSMEGMFRNVSSVKELDVSGFDTSNIVTMSRMFENVRNVIELDVSGFDTRNVTSMQMMFGGMSSVTELDVSGFDTRNVTNMSFMFQNVSSVQELNMSGFDTRNVTDMMVMFHNANSITKLNMSGFDTRNVTDTSFMFMGMSSLTELDLSNFDTRNATNMQAMFIGVPLEQLTLGSQFIFHLANGSPGLLPLSGSATHHPNWQNVGEGTVDEPKGSFIFTSAQLMANYDGATMADTWVWQPRIFANLTIDIEGHGTVLPDIPTSVERGEMIDIRATPEIGWRFSHWCIESGDGTIADPDQSTTTFTMGEEDAKLVAVFEELNPLITVRIPTSAVFNTTSESHHRNIVAPDYAIENKSPFAVSVDVVAPTELTNMEIIEELNVATDGKENLLINKGNIHHIDPFRLFDLETEEAKVFTFTGTAEELSEEESQITPTFNMVLRFVPNL</sequence>
<dbReference type="EMBL" id="CP147250">
    <property type="protein sequence ID" value="WYJ80220.1"/>
    <property type="molecule type" value="Genomic_DNA"/>
</dbReference>
<dbReference type="Proteomes" id="UP000664360">
    <property type="component" value="Chromosome"/>
</dbReference>
<dbReference type="Pfam" id="PF03382">
    <property type="entry name" value="DUF285"/>
    <property type="match status" value="2"/>
</dbReference>
<dbReference type="InterPro" id="IPR044060">
    <property type="entry name" value="Bacterial_rp_domain"/>
</dbReference>
<dbReference type="Gene3D" id="3.80.10.10">
    <property type="entry name" value="Ribonuclease Inhibitor"/>
    <property type="match status" value="3"/>
</dbReference>
<dbReference type="PANTHER" id="PTHR24373:SF293">
    <property type="entry name" value="TOLL-LIKE RECEPTOR 3"/>
    <property type="match status" value="1"/>
</dbReference>
<keyword evidence="5" id="KW-1185">Reference proteome</keyword>
<gene>
    <name evidence="4" type="ORF">DOK79_001777</name>
</gene>